<protein>
    <submittedName>
        <fullName evidence="3">Heat shock protein HslJ</fullName>
    </submittedName>
</protein>
<dbReference type="Pfam" id="PF03724">
    <property type="entry name" value="META"/>
    <property type="match status" value="1"/>
</dbReference>
<dbReference type="PANTHER" id="PTHR35535:SF2">
    <property type="entry name" value="DUF306 DOMAIN-CONTAINING PROTEIN"/>
    <property type="match status" value="1"/>
</dbReference>
<dbReference type="InterPro" id="IPR038670">
    <property type="entry name" value="HslJ-like_sf"/>
</dbReference>
<dbReference type="Gene3D" id="2.40.128.270">
    <property type="match status" value="1"/>
</dbReference>
<name>A0A1G4QCL7_9CAUL</name>
<dbReference type="AlphaFoldDB" id="A0A1G4QCL7"/>
<reference evidence="4" key="1">
    <citation type="submission" date="2016-10" db="EMBL/GenBank/DDBJ databases">
        <authorList>
            <person name="Varghese N."/>
            <person name="Submissions S."/>
        </authorList>
    </citation>
    <scope>NUCLEOTIDE SEQUENCE [LARGE SCALE GENOMIC DNA]</scope>
    <source>
        <strain evidence="4">CGMCC 1.3431</strain>
    </source>
</reference>
<evidence type="ECO:0000313" key="3">
    <source>
        <dbReference type="EMBL" id="SCW41869.1"/>
    </source>
</evidence>
<feature type="chain" id="PRO_5011637093" evidence="1">
    <location>
        <begin position="24"/>
        <end position="165"/>
    </location>
</feature>
<keyword evidence="4" id="KW-1185">Reference proteome</keyword>
<evidence type="ECO:0000313" key="4">
    <source>
        <dbReference type="Proteomes" id="UP000199150"/>
    </source>
</evidence>
<gene>
    <name evidence="3" type="ORF">SAMN02927928_1080</name>
</gene>
<dbReference type="PANTHER" id="PTHR35535">
    <property type="entry name" value="HEAT SHOCK PROTEIN HSLJ"/>
    <property type="match status" value="1"/>
</dbReference>
<keyword evidence="1" id="KW-0732">Signal</keyword>
<organism evidence="3 4">
    <name type="scientific">Asticcacaulis taihuensis</name>
    <dbReference type="NCBI Taxonomy" id="260084"/>
    <lineage>
        <taxon>Bacteria</taxon>
        <taxon>Pseudomonadati</taxon>
        <taxon>Pseudomonadota</taxon>
        <taxon>Alphaproteobacteria</taxon>
        <taxon>Caulobacterales</taxon>
        <taxon>Caulobacteraceae</taxon>
        <taxon>Asticcacaulis</taxon>
    </lineage>
</organism>
<keyword evidence="3" id="KW-0346">Stress response</keyword>
<evidence type="ECO:0000259" key="2">
    <source>
        <dbReference type="Pfam" id="PF03724"/>
    </source>
</evidence>
<dbReference type="STRING" id="260084.SAMN02927928_1080"/>
<evidence type="ECO:0000256" key="1">
    <source>
        <dbReference type="SAM" id="SignalP"/>
    </source>
</evidence>
<accession>A0A1G4QCL7</accession>
<dbReference type="RefSeq" id="WP_090644556.1">
    <property type="nucleotide sequence ID" value="NZ_CBCRYE010000001.1"/>
</dbReference>
<dbReference type="InterPro" id="IPR053147">
    <property type="entry name" value="Hsp_HslJ-like"/>
</dbReference>
<feature type="signal peptide" evidence="1">
    <location>
        <begin position="1"/>
        <end position="23"/>
    </location>
</feature>
<dbReference type="EMBL" id="FMTS01000001">
    <property type="protein sequence ID" value="SCW41869.1"/>
    <property type="molecule type" value="Genomic_DNA"/>
</dbReference>
<sequence>MIVRTGFLITAGLVTTLALTACATDAPQASVDAGAPAATSGEPPKTLVGTWQLVQFQPNDAGAAPVKPDAPDKYELTFLSGGRAAMKVDCNRATAIWEMTPTDGTHGHLTFGPLAMTRMACLTPGLDTKWELNANSVADYRVDGDTLSLGLEGGKGTYTWSRKPE</sequence>
<feature type="domain" description="DUF306" evidence="2">
    <location>
        <begin position="47"/>
        <end position="158"/>
    </location>
</feature>
<dbReference type="PROSITE" id="PS51257">
    <property type="entry name" value="PROKAR_LIPOPROTEIN"/>
    <property type="match status" value="1"/>
</dbReference>
<dbReference type="InterPro" id="IPR005184">
    <property type="entry name" value="DUF306_Meta_HslJ"/>
</dbReference>
<dbReference type="OrthoDB" id="9809132at2"/>
<proteinExistence type="predicted"/>
<dbReference type="Proteomes" id="UP000199150">
    <property type="component" value="Unassembled WGS sequence"/>
</dbReference>